<dbReference type="PANTHER" id="PTHR35011:SF10">
    <property type="entry name" value="TRAP TRANSPORTER SMALL PERMEASE PROTEIN"/>
    <property type="match status" value="1"/>
</dbReference>
<dbReference type="GO" id="GO:0005886">
    <property type="term" value="C:plasma membrane"/>
    <property type="evidence" value="ECO:0007669"/>
    <property type="project" value="UniProtKB-SubCell"/>
</dbReference>
<feature type="transmembrane region" description="Helical" evidence="9">
    <location>
        <begin position="91"/>
        <end position="110"/>
    </location>
</feature>
<evidence type="ECO:0000256" key="2">
    <source>
        <dbReference type="ARBA" id="ARBA00022448"/>
    </source>
</evidence>
<gene>
    <name evidence="11" type="ORF">SAMN05444390_103326</name>
</gene>
<protein>
    <recommendedName>
        <fullName evidence="9">TRAP transporter small permease protein</fullName>
    </recommendedName>
</protein>
<name>A0A1H6CAU2_9GAMM</name>
<dbReference type="Proteomes" id="UP000236745">
    <property type="component" value="Unassembled WGS sequence"/>
</dbReference>
<evidence type="ECO:0000256" key="7">
    <source>
        <dbReference type="ARBA" id="ARBA00023136"/>
    </source>
</evidence>
<accession>A0A1H6CAU2</accession>
<keyword evidence="7 9" id="KW-0472">Membrane</keyword>
<sequence>MFYNGIERCASFAAKATLVLSGCFIALMALHITLDVVLRFVFGNSFQGTLEVVSFYYMVCAIFLSLAYVEYKREHISVDVVVQRLPEAMKLPLYVFACLLGIIYFSMLGYQSTLDALRATQSQETAMANFTFYIWPSRWALPVGFFATSIATFANMVKAIAERKAL</sequence>
<dbReference type="RefSeq" id="WP_104004165.1">
    <property type="nucleotide sequence ID" value="NZ_FNVQ01000003.1"/>
</dbReference>
<keyword evidence="3" id="KW-1003">Cell membrane</keyword>
<feature type="transmembrane region" description="Helical" evidence="9">
    <location>
        <begin position="139"/>
        <end position="161"/>
    </location>
</feature>
<comment type="subcellular location">
    <subcellularLocation>
        <location evidence="1 9">Cell inner membrane</location>
        <topology evidence="1 9">Multi-pass membrane protein</topology>
    </subcellularLocation>
</comment>
<dbReference type="InterPro" id="IPR055348">
    <property type="entry name" value="DctQ"/>
</dbReference>
<dbReference type="Pfam" id="PF04290">
    <property type="entry name" value="DctQ"/>
    <property type="match status" value="1"/>
</dbReference>
<dbReference type="GO" id="GO:0022857">
    <property type="term" value="F:transmembrane transporter activity"/>
    <property type="evidence" value="ECO:0007669"/>
    <property type="project" value="UniProtKB-UniRule"/>
</dbReference>
<comment type="similarity">
    <text evidence="8 9">Belongs to the TRAP transporter small permease family.</text>
</comment>
<evidence type="ECO:0000256" key="5">
    <source>
        <dbReference type="ARBA" id="ARBA00022692"/>
    </source>
</evidence>
<evidence type="ECO:0000256" key="6">
    <source>
        <dbReference type="ARBA" id="ARBA00022989"/>
    </source>
</evidence>
<dbReference type="EMBL" id="FNVQ01000003">
    <property type="protein sequence ID" value="SEG69983.1"/>
    <property type="molecule type" value="Genomic_DNA"/>
</dbReference>
<evidence type="ECO:0000313" key="12">
    <source>
        <dbReference type="Proteomes" id="UP000236745"/>
    </source>
</evidence>
<evidence type="ECO:0000259" key="10">
    <source>
        <dbReference type="Pfam" id="PF04290"/>
    </source>
</evidence>
<evidence type="ECO:0000256" key="1">
    <source>
        <dbReference type="ARBA" id="ARBA00004429"/>
    </source>
</evidence>
<evidence type="ECO:0000256" key="3">
    <source>
        <dbReference type="ARBA" id="ARBA00022475"/>
    </source>
</evidence>
<reference evidence="11 12" key="1">
    <citation type="submission" date="2016-10" db="EMBL/GenBank/DDBJ databases">
        <authorList>
            <person name="de Groot N.N."/>
        </authorList>
    </citation>
    <scope>NUCLEOTIDE SEQUENCE [LARGE SCALE GENOMIC DNA]</scope>
    <source>
        <strain evidence="11 12">DSM 22012</strain>
    </source>
</reference>
<dbReference type="AlphaFoldDB" id="A0A1H6CAU2"/>
<evidence type="ECO:0000256" key="4">
    <source>
        <dbReference type="ARBA" id="ARBA00022519"/>
    </source>
</evidence>
<dbReference type="OrthoDB" id="4250245at2"/>
<keyword evidence="2 9" id="KW-0813">Transport</keyword>
<comment type="subunit">
    <text evidence="9">The complex comprises the extracytoplasmic solute receptor protein and the two transmembrane proteins.</text>
</comment>
<keyword evidence="4 9" id="KW-0997">Cell inner membrane</keyword>
<comment type="function">
    <text evidence="9">Part of the tripartite ATP-independent periplasmic (TRAP) transport system.</text>
</comment>
<evidence type="ECO:0000313" key="11">
    <source>
        <dbReference type="EMBL" id="SEG69983.1"/>
    </source>
</evidence>
<dbReference type="GO" id="GO:0015740">
    <property type="term" value="P:C4-dicarboxylate transport"/>
    <property type="evidence" value="ECO:0007669"/>
    <property type="project" value="TreeGrafter"/>
</dbReference>
<keyword evidence="12" id="KW-1185">Reference proteome</keyword>
<evidence type="ECO:0000256" key="8">
    <source>
        <dbReference type="ARBA" id="ARBA00038436"/>
    </source>
</evidence>
<feature type="transmembrane region" description="Helical" evidence="9">
    <location>
        <begin position="12"/>
        <end position="34"/>
    </location>
</feature>
<proteinExistence type="inferred from homology"/>
<evidence type="ECO:0000256" key="9">
    <source>
        <dbReference type="RuleBase" id="RU369079"/>
    </source>
</evidence>
<dbReference type="InterPro" id="IPR007387">
    <property type="entry name" value="TRAP_DctQ"/>
</dbReference>
<keyword evidence="6 9" id="KW-1133">Transmembrane helix</keyword>
<feature type="domain" description="Tripartite ATP-independent periplasmic transporters DctQ component" evidence="10">
    <location>
        <begin position="28"/>
        <end position="160"/>
    </location>
</feature>
<organism evidence="11 12">
    <name type="scientific">Marinobacterium lutimaris</name>
    <dbReference type="NCBI Taxonomy" id="568106"/>
    <lineage>
        <taxon>Bacteria</taxon>
        <taxon>Pseudomonadati</taxon>
        <taxon>Pseudomonadota</taxon>
        <taxon>Gammaproteobacteria</taxon>
        <taxon>Oceanospirillales</taxon>
        <taxon>Oceanospirillaceae</taxon>
        <taxon>Marinobacterium</taxon>
    </lineage>
</organism>
<feature type="transmembrane region" description="Helical" evidence="9">
    <location>
        <begin position="54"/>
        <end position="71"/>
    </location>
</feature>
<dbReference type="PANTHER" id="PTHR35011">
    <property type="entry name" value="2,3-DIKETO-L-GULONATE TRAP TRANSPORTER SMALL PERMEASE PROTEIN YIAM"/>
    <property type="match status" value="1"/>
</dbReference>
<keyword evidence="5 9" id="KW-0812">Transmembrane</keyword>